<dbReference type="Proteomes" id="UP000181728">
    <property type="component" value="Unassembled WGS sequence"/>
</dbReference>
<dbReference type="InterPro" id="IPR050990">
    <property type="entry name" value="UPF0237/GcvR_regulator"/>
</dbReference>
<proteinExistence type="inferred from homology"/>
<evidence type="ECO:0000313" key="7">
    <source>
        <dbReference type="Proteomes" id="UP000294726"/>
    </source>
</evidence>
<dbReference type="Gene3D" id="3.30.70.260">
    <property type="match status" value="1"/>
</dbReference>
<dbReference type="InterPro" id="IPR002912">
    <property type="entry name" value="ACT_dom"/>
</dbReference>
<dbReference type="OMA" id="MIMLVDI"/>
<name>A0A483BML5_OENOE</name>
<dbReference type="EMBL" id="MLOK01000036">
    <property type="protein sequence ID" value="OIM21445.1"/>
    <property type="molecule type" value="Genomic_DNA"/>
</dbReference>
<accession>A0A483BML5</accession>
<reference evidence="3" key="3">
    <citation type="submission" date="2019-10" db="EMBL/GenBank/DDBJ databases">
        <title>Malate fermentation in French cider.</title>
        <authorList>
            <person name="Cousin F.J."/>
            <person name="Medina Fernandez S."/>
            <person name="Misery B."/>
            <person name="Laplace J.-M."/>
            <person name="Cretenet M."/>
        </authorList>
    </citation>
    <scope>NUCLEOTIDE SEQUENCE</scope>
    <source>
        <strain evidence="3">UCMA15129</strain>
    </source>
</reference>
<dbReference type="EMBL" id="LR031358">
    <property type="protein sequence ID" value="VDB98074.1"/>
    <property type="molecule type" value="Genomic_DNA"/>
</dbReference>
<dbReference type="PROSITE" id="PS51671">
    <property type="entry name" value="ACT"/>
    <property type="match status" value="1"/>
</dbReference>
<evidence type="ECO:0000313" key="6">
    <source>
        <dbReference type="Proteomes" id="UP000181728"/>
    </source>
</evidence>
<feature type="domain" description="ACT" evidence="2">
    <location>
        <begin position="5"/>
        <end position="79"/>
    </location>
</feature>
<organism evidence="4 6">
    <name type="scientific">Oenococcus oeni</name>
    <name type="common">Leuconostoc oenos</name>
    <dbReference type="NCBI Taxonomy" id="1247"/>
    <lineage>
        <taxon>Bacteria</taxon>
        <taxon>Bacillati</taxon>
        <taxon>Bacillota</taxon>
        <taxon>Bacilli</taxon>
        <taxon>Lactobacillales</taxon>
        <taxon>Lactobacillaceae</taxon>
        <taxon>Oenococcus</taxon>
    </lineage>
</organism>
<evidence type="ECO:0000313" key="3">
    <source>
        <dbReference type="EMBL" id="MDV7714803.1"/>
    </source>
</evidence>
<sequence>MKRAVVTVIGNDRPGIIAGVSKTLADNQANILDVAQTLMDKIFTMSMLIDITEIDAKFSNLQVELTKVGQKLGVSIQIQREEIFNSMSKI</sequence>
<reference evidence="5 7" key="2">
    <citation type="submission" date="2018-08" db="EMBL/GenBank/DDBJ databases">
        <authorList>
            <person name="Lorentzen P. G. S. M."/>
        </authorList>
    </citation>
    <scope>NUCLEOTIDE SEQUENCE [LARGE SCALE GENOMIC DNA]</scope>
    <source>
        <strain evidence="5 7">CRBO_1381</strain>
    </source>
</reference>
<dbReference type="Proteomes" id="UP000294726">
    <property type="component" value="Chromosome"/>
</dbReference>
<protein>
    <recommendedName>
        <fullName evidence="1">UPF0237 protein ATX59_04560</fullName>
    </recommendedName>
</protein>
<evidence type="ECO:0000256" key="1">
    <source>
        <dbReference type="HAMAP-Rule" id="MF_01054"/>
    </source>
</evidence>
<dbReference type="Pfam" id="PF13740">
    <property type="entry name" value="ACT_6"/>
    <property type="match status" value="1"/>
</dbReference>
<evidence type="ECO:0000259" key="2">
    <source>
        <dbReference type="PROSITE" id="PS51671"/>
    </source>
</evidence>
<dbReference type="RefSeq" id="WP_002816630.1">
    <property type="nucleotide sequence ID" value="NZ_CP027431.1"/>
</dbReference>
<dbReference type="NCBIfam" id="NF001220">
    <property type="entry name" value="PRK00194.1"/>
    <property type="match status" value="1"/>
</dbReference>
<dbReference type="PANTHER" id="PTHR34875:SF6">
    <property type="entry name" value="UPF0237 PROTEIN MJ1558"/>
    <property type="match status" value="1"/>
</dbReference>
<dbReference type="CDD" id="cd04872">
    <property type="entry name" value="ACT_1ZPV"/>
    <property type="match status" value="1"/>
</dbReference>
<dbReference type="EMBL" id="WERV01000002">
    <property type="protein sequence ID" value="MDV7714803.1"/>
    <property type="molecule type" value="Genomic_DNA"/>
</dbReference>
<dbReference type="PANTHER" id="PTHR34875">
    <property type="entry name" value="UPF0237 PROTEIN MJ1558"/>
    <property type="match status" value="1"/>
</dbReference>
<dbReference type="AlphaFoldDB" id="A0A483BML5"/>
<gene>
    <name evidence="4" type="ORF">ATX59_04560</name>
    <name evidence="3" type="ORF">GA838_03295</name>
    <name evidence="5" type="ORF">OENI_0932</name>
</gene>
<evidence type="ECO:0000313" key="4">
    <source>
        <dbReference type="EMBL" id="OIM21445.1"/>
    </source>
</evidence>
<dbReference type="GeneID" id="75065982"/>
<reference evidence="4 6" key="1">
    <citation type="journal article" date="2016" name="BMC Genomics">
        <title>Consensus pan-genome assembly of the specialised wine bacterium Oenococcus oeni.</title>
        <authorList>
            <person name="Sternes P.R."/>
            <person name="Borneman A.R."/>
        </authorList>
    </citation>
    <scope>NUCLEOTIDE SEQUENCE [LARGE SCALE GENOMIC DNA]</scope>
    <source>
        <strain evidence="4 6">AWRIB661</strain>
    </source>
</reference>
<evidence type="ECO:0000313" key="5">
    <source>
        <dbReference type="EMBL" id="VDB98074.1"/>
    </source>
</evidence>
<dbReference type="InterPro" id="IPR022986">
    <property type="entry name" value="UPF0237_ACT"/>
</dbReference>
<dbReference type="SUPFAM" id="SSF55021">
    <property type="entry name" value="ACT-like"/>
    <property type="match status" value="1"/>
</dbReference>
<dbReference type="Proteomes" id="UP001281024">
    <property type="component" value="Unassembled WGS sequence"/>
</dbReference>
<dbReference type="HAMAP" id="MF_01054">
    <property type="entry name" value="UPF0237"/>
    <property type="match status" value="1"/>
</dbReference>
<comment type="similarity">
    <text evidence="1">Belongs to the UPF0237 family.</text>
</comment>
<dbReference type="InterPro" id="IPR045865">
    <property type="entry name" value="ACT-like_dom_sf"/>
</dbReference>